<dbReference type="InterPro" id="IPR013653">
    <property type="entry name" value="GCN5-like_dom"/>
</dbReference>
<accession>A0A942Y823</accession>
<dbReference type="SUPFAM" id="SSF55729">
    <property type="entry name" value="Acyl-CoA N-acyltransferases (Nat)"/>
    <property type="match status" value="1"/>
</dbReference>
<evidence type="ECO:0000313" key="5">
    <source>
        <dbReference type="EMBL" id="MBS4181881.1"/>
    </source>
</evidence>
<dbReference type="AlphaFoldDB" id="A0A942Y823"/>
<comment type="caution">
    <text evidence="5">The sequence shown here is derived from an EMBL/GenBank/DDBJ whole genome shotgun (WGS) entry which is preliminary data.</text>
</comment>
<dbReference type="Gene3D" id="3.40.630.30">
    <property type="match status" value="1"/>
</dbReference>
<dbReference type="PROSITE" id="PS51186">
    <property type="entry name" value="GNAT"/>
    <property type="match status" value="1"/>
</dbReference>
<dbReference type="EMBL" id="JAGYPE010000002">
    <property type="protein sequence ID" value="MBS4181881.1"/>
    <property type="molecule type" value="Genomic_DNA"/>
</dbReference>
<name>A0A942Y823_9BACI</name>
<dbReference type="GO" id="GO:0016747">
    <property type="term" value="F:acyltransferase activity, transferring groups other than amino-acyl groups"/>
    <property type="evidence" value="ECO:0007669"/>
    <property type="project" value="InterPro"/>
</dbReference>
<dbReference type="InterPro" id="IPR000182">
    <property type="entry name" value="GNAT_dom"/>
</dbReference>
<evidence type="ECO:0000256" key="3">
    <source>
        <dbReference type="SAM" id="MobiDB-lite"/>
    </source>
</evidence>
<dbReference type="InterPro" id="IPR016181">
    <property type="entry name" value="Acyl_CoA_acyltransferase"/>
</dbReference>
<evidence type="ECO:0000259" key="4">
    <source>
        <dbReference type="PROSITE" id="PS51186"/>
    </source>
</evidence>
<dbReference type="InterPro" id="IPR050832">
    <property type="entry name" value="Bact_Acetyltransf"/>
</dbReference>
<dbReference type="PANTHER" id="PTHR43877:SF2">
    <property type="entry name" value="AMINOALKYLPHOSPHONATE N-ACETYLTRANSFERASE-RELATED"/>
    <property type="match status" value="1"/>
</dbReference>
<dbReference type="Pfam" id="PF08445">
    <property type="entry name" value="FR47"/>
    <property type="match status" value="1"/>
</dbReference>
<gene>
    <name evidence="5" type="ORF">KHB02_10840</name>
</gene>
<organism evidence="5">
    <name type="scientific">Neobacillus citreus</name>
    <dbReference type="NCBI Taxonomy" id="2833578"/>
    <lineage>
        <taxon>Bacteria</taxon>
        <taxon>Bacillati</taxon>
        <taxon>Bacillota</taxon>
        <taxon>Bacilli</taxon>
        <taxon>Bacillales</taxon>
        <taxon>Bacillaceae</taxon>
        <taxon>Neobacillus</taxon>
    </lineage>
</organism>
<protein>
    <submittedName>
        <fullName evidence="5">GNAT family N-acetyltransferase</fullName>
    </submittedName>
</protein>
<proteinExistence type="predicted"/>
<keyword evidence="1" id="KW-0808">Transferase</keyword>
<dbReference type="PANTHER" id="PTHR43877">
    <property type="entry name" value="AMINOALKYLPHOSPHONATE N-ACETYLTRANSFERASE-RELATED-RELATED"/>
    <property type="match status" value="1"/>
</dbReference>
<evidence type="ECO:0000256" key="2">
    <source>
        <dbReference type="ARBA" id="ARBA00023315"/>
    </source>
</evidence>
<reference evidence="5" key="1">
    <citation type="submission" date="2021-05" db="EMBL/GenBank/DDBJ databases">
        <title>Novel Bacillus species.</title>
        <authorList>
            <person name="Liu G."/>
        </authorList>
    </citation>
    <scope>NUCLEOTIDE SEQUENCE</scope>
    <source>
        <strain evidence="5">FJAT-50051</strain>
    </source>
</reference>
<keyword evidence="2" id="KW-0012">Acyltransferase</keyword>
<dbReference type="CDD" id="cd04301">
    <property type="entry name" value="NAT_SF"/>
    <property type="match status" value="1"/>
</dbReference>
<feature type="region of interest" description="Disordered" evidence="3">
    <location>
        <begin position="1"/>
        <end position="21"/>
    </location>
</feature>
<feature type="domain" description="N-acetyltransferase" evidence="4">
    <location>
        <begin position="228"/>
        <end position="355"/>
    </location>
</feature>
<sequence length="355" mass="37628">MTTGTTTSTPPVRRAEAEDPRIERWTATDPTSGAVLGTVDASAAGTRLTDLARPGEVELGPATALRGDATLPALVTAVVERARARYAAGVVVDTTAWADGDRRRLEAVGFVGGDARGAAVRTLDLTLAEDGSPTRVLDNPAMASLNGHHARFAERRGEIVRYRTDVSVWTGVPERPTVADWDDIAALLGSGAVLGVRPTAALPDGWTTVESAGGVQMTGEAITGAPDPEAVELTPDDVPEVLELIARTRPGPFLPRTIELGRYLGIRRDGRLVAMAGERLHPPGWTEISAVCTDDAFRGQGLGRRLVLAVAHGIRERGETPLLHAAAGNTNAIRLYEHLGFRLRDRGASTFVRVP</sequence>
<evidence type="ECO:0000256" key="1">
    <source>
        <dbReference type="ARBA" id="ARBA00022679"/>
    </source>
</evidence>